<evidence type="ECO:0000256" key="3">
    <source>
        <dbReference type="SAM" id="Coils"/>
    </source>
</evidence>
<dbReference type="PANTHER" id="PTHR43157">
    <property type="entry name" value="PHOSPHATIDYLINOSITOL-GLYCAN BIOSYNTHESIS CLASS F PROTEIN-RELATED"/>
    <property type="match status" value="1"/>
</dbReference>
<evidence type="ECO:0000256" key="1">
    <source>
        <dbReference type="ARBA" id="ARBA00023002"/>
    </source>
</evidence>
<dbReference type="InterPro" id="IPR002347">
    <property type="entry name" value="SDR_fam"/>
</dbReference>
<dbReference type="Proteomes" id="UP000695000">
    <property type="component" value="Unplaced"/>
</dbReference>
<proteinExistence type="inferred from homology"/>
<reference evidence="5" key="1">
    <citation type="submission" date="2025-08" db="UniProtKB">
        <authorList>
            <consortium name="RefSeq"/>
        </authorList>
    </citation>
    <scope>IDENTIFICATION</scope>
    <source>
        <tissue evidence="5">Whole Larva</tissue>
    </source>
</reference>
<keyword evidence="1" id="KW-0560">Oxidoreductase</keyword>
<keyword evidence="3" id="KW-0175">Coiled coil</keyword>
<evidence type="ECO:0000313" key="5">
    <source>
        <dbReference type="RefSeq" id="XP_017769776.1"/>
    </source>
</evidence>
<dbReference type="RefSeq" id="XP_017769776.1">
    <property type="nucleotide sequence ID" value="XM_017914287.1"/>
</dbReference>
<dbReference type="Gene3D" id="3.40.50.720">
    <property type="entry name" value="NAD(P)-binding Rossmann-like Domain"/>
    <property type="match status" value="1"/>
</dbReference>
<keyword evidence="4" id="KW-1185">Reference proteome</keyword>
<evidence type="ECO:0000256" key="2">
    <source>
        <dbReference type="RuleBase" id="RU000363"/>
    </source>
</evidence>
<dbReference type="SUPFAM" id="SSF51735">
    <property type="entry name" value="NAD(P)-binding Rossmann-fold domains"/>
    <property type="match status" value="1"/>
</dbReference>
<feature type="coiled-coil region" evidence="3">
    <location>
        <begin position="44"/>
        <end position="107"/>
    </location>
</feature>
<protein>
    <submittedName>
        <fullName evidence="5">Retinol dehydrogenase 13-like</fullName>
    </submittedName>
</protein>
<comment type="similarity">
    <text evidence="2">Belongs to the short-chain dehydrogenases/reductases (SDR) family.</text>
</comment>
<gene>
    <name evidence="5" type="primary">LOC108557673</name>
</gene>
<evidence type="ECO:0000313" key="4">
    <source>
        <dbReference type="Proteomes" id="UP000695000"/>
    </source>
</evidence>
<organism evidence="4 5">
    <name type="scientific">Nicrophorus vespilloides</name>
    <name type="common">Boreal carrion beetle</name>
    <dbReference type="NCBI Taxonomy" id="110193"/>
    <lineage>
        <taxon>Eukaryota</taxon>
        <taxon>Metazoa</taxon>
        <taxon>Ecdysozoa</taxon>
        <taxon>Arthropoda</taxon>
        <taxon>Hexapoda</taxon>
        <taxon>Insecta</taxon>
        <taxon>Pterygota</taxon>
        <taxon>Neoptera</taxon>
        <taxon>Endopterygota</taxon>
        <taxon>Coleoptera</taxon>
        <taxon>Polyphaga</taxon>
        <taxon>Staphyliniformia</taxon>
        <taxon>Silphidae</taxon>
        <taxon>Nicrophorinae</taxon>
        <taxon>Nicrophorus</taxon>
    </lineage>
</organism>
<sequence>MMGLFNAKCASTARLDGKTAVITGCNTGIGKITARDLYQRGAKVIMACRNLEKAKEAMEEIKQECKGQENLGNLSVIPLDLSSLKSVRDIALQLNEEEKKIDLLINNAGVMMCPLERTADGFEMQIGTNHFGHFLLTMLLLPKIIKSAPARIVNVSSLAHMNGKLDLDDINWEKRSYSAIGAYGQSKLCNILFTRQLALKLKESGITGVTVYSLHPGVINTELTRHLDSTYFQGLTRMFKAVGGWFMKTPEQGAQTTIHCAVSEEAGKETGLYYAECKPTSSTSAAENMEDAKKLWIESLKIVNLPENFDPFTI</sequence>
<dbReference type="InterPro" id="IPR036291">
    <property type="entry name" value="NAD(P)-bd_dom_sf"/>
</dbReference>
<dbReference type="CDD" id="cd05327">
    <property type="entry name" value="retinol-DH_like_SDR_c_like"/>
    <property type="match status" value="1"/>
</dbReference>
<dbReference type="PANTHER" id="PTHR43157:SF73">
    <property type="entry name" value="WW DOMAIN-CONTAINING OXIDOREDUCTASE-LIKE PROTEIN"/>
    <property type="match status" value="1"/>
</dbReference>
<dbReference type="Pfam" id="PF00106">
    <property type="entry name" value="adh_short"/>
    <property type="match status" value="1"/>
</dbReference>
<dbReference type="GeneID" id="108557673"/>
<accession>A0ABM1M5C6</accession>
<dbReference type="PRINTS" id="PR00081">
    <property type="entry name" value="GDHRDH"/>
</dbReference>
<dbReference type="PRINTS" id="PR00080">
    <property type="entry name" value="SDRFAMILY"/>
</dbReference>
<name>A0ABM1M5C6_NICVS</name>